<dbReference type="EnsemblMetazoa" id="XM_014404026.1">
    <property type="protein sequence ID" value="XP_014259512.1"/>
    <property type="gene ID" value="LOC106672512"/>
</dbReference>
<dbReference type="PRINTS" id="PR00837">
    <property type="entry name" value="V5TPXLIKE"/>
</dbReference>
<protein>
    <recommendedName>
        <fullName evidence="2">SCP domain-containing protein</fullName>
    </recommendedName>
</protein>
<accession>A0A8I6S9P1</accession>
<feature type="chain" id="PRO_5035154683" description="SCP domain-containing protein" evidence="1">
    <location>
        <begin position="16"/>
        <end position="254"/>
    </location>
</feature>
<dbReference type="OrthoDB" id="6623185at2759"/>
<dbReference type="GeneID" id="106672512"/>
<dbReference type="Pfam" id="PF00188">
    <property type="entry name" value="CAP"/>
    <property type="match status" value="1"/>
</dbReference>
<dbReference type="SUPFAM" id="SSF55797">
    <property type="entry name" value="PR-1-like"/>
    <property type="match status" value="1"/>
</dbReference>
<feature type="signal peptide" evidence="1">
    <location>
        <begin position="1"/>
        <end position="15"/>
    </location>
</feature>
<dbReference type="SMART" id="SM00198">
    <property type="entry name" value="SCP"/>
    <property type="match status" value="1"/>
</dbReference>
<dbReference type="PANTHER" id="PTHR10334">
    <property type="entry name" value="CYSTEINE-RICH SECRETORY PROTEIN-RELATED"/>
    <property type="match status" value="1"/>
</dbReference>
<dbReference type="Gene3D" id="3.40.33.10">
    <property type="entry name" value="CAP"/>
    <property type="match status" value="1"/>
</dbReference>
<keyword evidence="4" id="KW-1185">Reference proteome</keyword>
<dbReference type="CDD" id="cd05380">
    <property type="entry name" value="CAP_euk"/>
    <property type="match status" value="1"/>
</dbReference>
<name>A0A8I6S9P1_CIMLE</name>
<evidence type="ECO:0000313" key="3">
    <source>
        <dbReference type="EnsemblMetazoa" id="XP_014259512.1"/>
    </source>
</evidence>
<dbReference type="InterPro" id="IPR035940">
    <property type="entry name" value="CAP_sf"/>
</dbReference>
<evidence type="ECO:0000259" key="2">
    <source>
        <dbReference type="SMART" id="SM00198"/>
    </source>
</evidence>
<dbReference type="GO" id="GO:0005576">
    <property type="term" value="C:extracellular region"/>
    <property type="evidence" value="ECO:0007669"/>
    <property type="project" value="UniProtKB-SubCell"/>
</dbReference>
<dbReference type="OMA" id="TCECKER"/>
<dbReference type="RefSeq" id="XP_014259512.1">
    <property type="nucleotide sequence ID" value="XM_014404026.1"/>
</dbReference>
<dbReference type="KEGG" id="clec:106672512"/>
<organism evidence="3 4">
    <name type="scientific">Cimex lectularius</name>
    <name type="common">Bed bug</name>
    <name type="synonym">Acanthia lectularia</name>
    <dbReference type="NCBI Taxonomy" id="79782"/>
    <lineage>
        <taxon>Eukaryota</taxon>
        <taxon>Metazoa</taxon>
        <taxon>Ecdysozoa</taxon>
        <taxon>Arthropoda</taxon>
        <taxon>Hexapoda</taxon>
        <taxon>Insecta</taxon>
        <taxon>Pterygota</taxon>
        <taxon>Neoptera</taxon>
        <taxon>Paraneoptera</taxon>
        <taxon>Hemiptera</taxon>
        <taxon>Heteroptera</taxon>
        <taxon>Panheteroptera</taxon>
        <taxon>Cimicomorpha</taxon>
        <taxon>Cimicidae</taxon>
        <taxon>Cimex</taxon>
    </lineage>
</organism>
<evidence type="ECO:0000313" key="4">
    <source>
        <dbReference type="Proteomes" id="UP000494040"/>
    </source>
</evidence>
<keyword evidence="1" id="KW-0732">Signal</keyword>
<dbReference type="AlphaFoldDB" id="A0A8I6S9P1"/>
<evidence type="ECO:0000256" key="1">
    <source>
        <dbReference type="SAM" id="SignalP"/>
    </source>
</evidence>
<proteinExistence type="predicted"/>
<sequence length="254" mass="28535">MKFLIFMFALCLVRAKFTTKNYCCLSCKEKHVMCQYPDKNKIGPKCNQFMSVNMDPAKVLYLCNRIKSVKGVFAGASDLMEMSWDIELQEMAQRWANQCPNASDSCRNTARGEVNQIVDSVINEEFVLPTWESVFLKWYIEDIPSSVINEYADGRYRALSQLIWGETRWVGCGASSHIIEVGRVITLVCNYSPPGNVPSQPVFNIKGGMCTNCPKGSFCSDKQNVNLCVPLGVPKIAINNILLFIANILIFLSV</sequence>
<dbReference type="InterPro" id="IPR014044">
    <property type="entry name" value="CAP_dom"/>
</dbReference>
<dbReference type="Proteomes" id="UP000494040">
    <property type="component" value="Unassembled WGS sequence"/>
</dbReference>
<reference evidence="3" key="1">
    <citation type="submission" date="2022-01" db="UniProtKB">
        <authorList>
            <consortium name="EnsemblMetazoa"/>
        </authorList>
    </citation>
    <scope>IDENTIFICATION</scope>
</reference>
<feature type="domain" description="SCP" evidence="2">
    <location>
        <begin position="54"/>
        <end position="199"/>
    </location>
</feature>
<dbReference type="InterPro" id="IPR001283">
    <property type="entry name" value="CRISP-related"/>
</dbReference>